<keyword evidence="1" id="KW-1133">Transmembrane helix</keyword>
<dbReference type="Pfam" id="PF01852">
    <property type="entry name" value="START"/>
    <property type="match status" value="1"/>
</dbReference>
<sequence>MRNPGAHCLAGRNSAFGGGICATVLIVVLAILAAANAKAELPAENADGWELRKEDGNIRVYTIEQQDSSFKAFKAVAVLDTPLETLMAVMINPRSCVEWVLNCSESYAFGKGNFSDRYAYSVNDMPWPVTDRDYVLHIRTQGNRASGVVIMELNATPNQRAESSNRVRVDRSDTLYRFEAKGEKTRMVWIQHTDPNGALPGWLVNSLLIDIPIKSIQSLERVAKEDQYQGFGLVYDESGTLIDVQPSDS</sequence>
<gene>
    <name evidence="3" type="ORF">FWJ25_15585</name>
</gene>
<feature type="transmembrane region" description="Helical" evidence="1">
    <location>
        <begin position="15"/>
        <end position="35"/>
    </location>
</feature>
<dbReference type="InterPro" id="IPR023393">
    <property type="entry name" value="START-like_dom_sf"/>
</dbReference>
<evidence type="ECO:0000313" key="4">
    <source>
        <dbReference type="Proteomes" id="UP000323161"/>
    </source>
</evidence>
<dbReference type="PROSITE" id="PS50848">
    <property type="entry name" value="START"/>
    <property type="match status" value="1"/>
</dbReference>
<dbReference type="GO" id="GO:0005737">
    <property type="term" value="C:cytoplasm"/>
    <property type="evidence" value="ECO:0007669"/>
    <property type="project" value="UniProtKB-ARBA"/>
</dbReference>
<accession>A0A5B0VBW0</accession>
<evidence type="ECO:0000313" key="3">
    <source>
        <dbReference type="EMBL" id="KAA1172052.1"/>
    </source>
</evidence>
<keyword evidence="1" id="KW-0812">Transmembrane</keyword>
<reference evidence="3 4" key="1">
    <citation type="submission" date="2019-08" db="EMBL/GenBank/DDBJ databases">
        <title>Marinobacter ZYF650 sp. nov., a marine bacterium isolated from seawater of the Mariana trench.</title>
        <authorList>
            <person name="Ahmad W."/>
        </authorList>
    </citation>
    <scope>NUCLEOTIDE SEQUENCE [LARGE SCALE GENOMIC DNA]</scope>
    <source>
        <strain evidence="3 4">ZYF650</strain>
    </source>
</reference>
<dbReference type="AlphaFoldDB" id="A0A5B0VBW0"/>
<keyword evidence="1" id="KW-0472">Membrane</keyword>
<dbReference type="PIRSF" id="PIRSF039033">
    <property type="entry name" value="START_dom"/>
    <property type="match status" value="1"/>
</dbReference>
<organism evidence="3 4">
    <name type="scientific">Marinobacter salinexigens</name>
    <dbReference type="NCBI Taxonomy" id="2919747"/>
    <lineage>
        <taxon>Bacteria</taxon>
        <taxon>Pseudomonadati</taxon>
        <taxon>Pseudomonadota</taxon>
        <taxon>Gammaproteobacteria</taxon>
        <taxon>Pseudomonadales</taxon>
        <taxon>Marinobacteraceae</taxon>
        <taxon>Marinobacter</taxon>
    </lineage>
</organism>
<dbReference type="PANTHER" id="PTHR19308">
    <property type="entry name" value="PHOSPHATIDYLCHOLINE TRANSFER PROTEIN"/>
    <property type="match status" value="1"/>
</dbReference>
<evidence type="ECO:0000259" key="2">
    <source>
        <dbReference type="PROSITE" id="PS50848"/>
    </source>
</evidence>
<dbReference type="SMART" id="SM00234">
    <property type="entry name" value="START"/>
    <property type="match status" value="1"/>
</dbReference>
<keyword evidence="4" id="KW-1185">Reference proteome</keyword>
<dbReference type="RefSeq" id="WP_149601189.1">
    <property type="nucleotide sequence ID" value="NZ_VTUU01000008.1"/>
</dbReference>
<dbReference type="EMBL" id="VTUU01000008">
    <property type="protein sequence ID" value="KAA1172052.1"/>
    <property type="molecule type" value="Genomic_DNA"/>
</dbReference>
<feature type="domain" description="START" evidence="2">
    <location>
        <begin position="45"/>
        <end position="228"/>
    </location>
</feature>
<dbReference type="CDD" id="cd08876">
    <property type="entry name" value="START_1"/>
    <property type="match status" value="1"/>
</dbReference>
<dbReference type="Proteomes" id="UP000323161">
    <property type="component" value="Unassembled WGS sequence"/>
</dbReference>
<protein>
    <submittedName>
        <fullName evidence="3">Lipid-binding protein</fullName>
    </submittedName>
</protein>
<dbReference type="InterPro" id="IPR051213">
    <property type="entry name" value="START_lipid_transfer"/>
</dbReference>
<dbReference type="PANTHER" id="PTHR19308:SF14">
    <property type="entry name" value="START DOMAIN-CONTAINING PROTEIN"/>
    <property type="match status" value="1"/>
</dbReference>
<evidence type="ECO:0000256" key="1">
    <source>
        <dbReference type="SAM" id="Phobius"/>
    </source>
</evidence>
<dbReference type="SUPFAM" id="SSF55961">
    <property type="entry name" value="Bet v1-like"/>
    <property type="match status" value="1"/>
</dbReference>
<dbReference type="InterPro" id="IPR028347">
    <property type="entry name" value="START_dom_prot"/>
</dbReference>
<dbReference type="GO" id="GO:0008289">
    <property type="term" value="F:lipid binding"/>
    <property type="evidence" value="ECO:0007669"/>
    <property type="project" value="InterPro"/>
</dbReference>
<comment type="caution">
    <text evidence="3">The sequence shown here is derived from an EMBL/GenBank/DDBJ whole genome shotgun (WGS) entry which is preliminary data.</text>
</comment>
<name>A0A5B0VBW0_9GAMM</name>
<proteinExistence type="predicted"/>
<dbReference type="InterPro" id="IPR002913">
    <property type="entry name" value="START_lipid-bd_dom"/>
</dbReference>
<dbReference type="Gene3D" id="3.30.530.20">
    <property type="match status" value="1"/>
</dbReference>